<feature type="domain" description="YdbS-like PH" evidence="2">
    <location>
        <begin position="417"/>
        <end position="481"/>
    </location>
</feature>
<keyword evidence="4" id="KW-1185">Reference proteome</keyword>
<feature type="transmembrane region" description="Helical" evidence="1">
    <location>
        <begin position="397"/>
        <end position="417"/>
    </location>
</feature>
<keyword evidence="1" id="KW-1133">Transmembrane helix</keyword>
<feature type="domain" description="YdbS-like PH" evidence="2">
    <location>
        <begin position="75"/>
        <end position="155"/>
    </location>
</feature>
<protein>
    <submittedName>
        <fullName evidence="3">PH domain-containing protein</fullName>
    </submittedName>
</protein>
<dbReference type="Pfam" id="PF03703">
    <property type="entry name" value="bPH_2"/>
    <property type="match status" value="2"/>
</dbReference>
<sequence length="505" mass="57491">MMITGPNPFSFDEAQRQAISGIIIESVLLIRKIVKVFWGAVLVLALKADEIAWPYFVLVFTAVLLIVLLGGYLNYRNTNFRIDKLHQEFILQKGILNKKQVVLQLAKIQQVNINQNFIQKLINVYGVEIETAGTSKSEVNIGAVSKPVAIALKSQLTSDSSNPAPAINPEEDQNVSSYTAQSFVKIGLPSLVKMGLTSRYIESFFLLLAFLSAIYNNVKDIWWNDDESESQLQQLIGSLLGFQAIIFLIITLFVITVIYNLIRTLLSFYDLTITKSGSSLNISYGLFNSKSTIIHPQKVQKISFLQNYLQKKMDLYELCIQQPSSDVHTDKKAKIQMPGCNSHELQGIIKFVLNKDIVKGKILRPNIRKVMGSIAFLVLIPLAVIAIIMINTSIPMMVFYIAPFYLFLVGVIIYFSYRHYRLYINDDFIIKQSGIWDIKTEIIEPYKIQAVSLKQKIWHKRSNIAHITLHTAGGDLSFRFADYTELKKYTDVLTYQIETSRKNWM</sequence>
<evidence type="ECO:0000256" key="1">
    <source>
        <dbReference type="SAM" id="Phobius"/>
    </source>
</evidence>
<evidence type="ECO:0000313" key="3">
    <source>
        <dbReference type="EMBL" id="MFB5944413.1"/>
    </source>
</evidence>
<dbReference type="PIRSF" id="PIRSF026631">
    <property type="entry name" value="UCP026631"/>
    <property type="match status" value="1"/>
</dbReference>
<proteinExistence type="predicted"/>
<dbReference type="RefSeq" id="WP_375555994.1">
    <property type="nucleotide sequence ID" value="NZ_JBBVGT010000001.1"/>
</dbReference>
<evidence type="ECO:0000259" key="2">
    <source>
        <dbReference type="Pfam" id="PF03703"/>
    </source>
</evidence>
<accession>A0ABV5CA48</accession>
<dbReference type="EMBL" id="JBBVGT010000001">
    <property type="protein sequence ID" value="MFB5944413.1"/>
    <property type="molecule type" value="Genomic_DNA"/>
</dbReference>
<dbReference type="InterPro" id="IPR005182">
    <property type="entry name" value="YdbS-like_PH"/>
</dbReference>
<feature type="transmembrane region" description="Helical" evidence="1">
    <location>
        <begin position="370"/>
        <end position="391"/>
    </location>
</feature>
<gene>
    <name evidence="3" type="ORF">WKR92_01065</name>
</gene>
<feature type="transmembrane region" description="Helical" evidence="1">
    <location>
        <begin position="238"/>
        <end position="262"/>
    </location>
</feature>
<dbReference type="PANTHER" id="PTHR34473">
    <property type="entry name" value="UPF0699 TRANSMEMBRANE PROTEIN YDBS"/>
    <property type="match status" value="1"/>
</dbReference>
<feature type="transmembrane region" description="Helical" evidence="1">
    <location>
        <begin position="52"/>
        <end position="75"/>
    </location>
</feature>
<reference evidence="3 4" key="1">
    <citation type="submission" date="2024-04" db="EMBL/GenBank/DDBJ databases">
        <title>Albibacterium profundi sp. nov., isolated from sediment of the Challenger Deep of Mariana Trench.</title>
        <authorList>
            <person name="Wang Y."/>
        </authorList>
    </citation>
    <scope>NUCLEOTIDE SEQUENCE [LARGE SCALE GENOMIC DNA]</scope>
    <source>
        <strain evidence="3 4">RHL897</strain>
    </source>
</reference>
<keyword evidence="1" id="KW-0812">Transmembrane</keyword>
<name>A0ABV5CA48_9SPHI</name>
<comment type="caution">
    <text evidence="3">The sequence shown here is derived from an EMBL/GenBank/DDBJ whole genome shotgun (WGS) entry which is preliminary data.</text>
</comment>
<dbReference type="Proteomes" id="UP001580928">
    <property type="component" value="Unassembled WGS sequence"/>
</dbReference>
<feature type="transmembrane region" description="Helical" evidence="1">
    <location>
        <begin position="200"/>
        <end position="218"/>
    </location>
</feature>
<evidence type="ECO:0000313" key="4">
    <source>
        <dbReference type="Proteomes" id="UP001580928"/>
    </source>
</evidence>
<dbReference type="InterPro" id="IPR014529">
    <property type="entry name" value="UCP026631"/>
</dbReference>
<keyword evidence="1" id="KW-0472">Membrane</keyword>
<dbReference type="PANTHER" id="PTHR34473:SF2">
    <property type="entry name" value="UPF0699 TRANSMEMBRANE PROTEIN YDBT"/>
    <property type="match status" value="1"/>
</dbReference>
<organism evidence="3 4">
    <name type="scientific">Albibacterium profundi</name>
    <dbReference type="NCBI Taxonomy" id="3134906"/>
    <lineage>
        <taxon>Bacteria</taxon>
        <taxon>Pseudomonadati</taxon>
        <taxon>Bacteroidota</taxon>
        <taxon>Sphingobacteriia</taxon>
        <taxon>Sphingobacteriales</taxon>
        <taxon>Sphingobacteriaceae</taxon>
        <taxon>Albibacterium</taxon>
    </lineage>
</organism>